<dbReference type="InterPro" id="IPR002035">
    <property type="entry name" value="VWF_A"/>
</dbReference>
<evidence type="ECO:0000313" key="4">
    <source>
        <dbReference type="Proteomes" id="UP000184233"/>
    </source>
</evidence>
<dbReference type="Gene3D" id="2.60.40.4070">
    <property type="match status" value="1"/>
</dbReference>
<organism evidence="3 4">
    <name type="scientific">Candidatus Kapaibacterium thiocyanatum</name>
    <dbReference type="NCBI Taxonomy" id="1895771"/>
    <lineage>
        <taxon>Bacteria</taxon>
        <taxon>Pseudomonadati</taxon>
        <taxon>Candidatus Kapaibacteriota</taxon>
        <taxon>Candidatus Kapaibacteriia</taxon>
        <taxon>Candidatus Kapaibacteriales</taxon>
        <taxon>Candidatus Kapaibacteriaceae</taxon>
        <taxon>Candidatus Kapaibacterium</taxon>
    </lineage>
</organism>
<name>A0A1M3KXK8_9BACT</name>
<dbReference type="PROSITE" id="PS50234">
    <property type="entry name" value="VWFA"/>
    <property type="match status" value="1"/>
</dbReference>
<dbReference type="InterPro" id="IPR050934">
    <property type="entry name" value="ITIH"/>
</dbReference>
<accession>A0A1M3KXK8</accession>
<dbReference type="Pfam" id="PF13768">
    <property type="entry name" value="VWA_3"/>
    <property type="match status" value="1"/>
</dbReference>
<dbReference type="EMBL" id="MKVH01000024">
    <property type="protein sequence ID" value="OJX57148.1"/>
    <property type="molecule type" value="Genomic_DNA"/>
</dbReference>
<proteinExistence type="predicted"/>
<dbReference type="SMART" id="SM00327">
    <property type="entry name" value="VWA"/>
    <property type="match status" value="1"/>
</dbReference>
<protein>
    <recommendedName>
        <fullName evidence="2">VWFA domain-containing protein</fullName>
    </recommendedName>
</protein>
<evidence type="ECO:0000259" key="2">
    <source>
        <dbReference type="PROSITE" id="PS50234"/>
    </source>
</evidence>
<sequence length="679" mass="75338">MTMKRYIMILVLLLGWNTMQASGLLEVKGRSGLWSVPDSGLRVQTTIREQVAVTTVLQRFRVMNDGRMRYGFPLSDKATVTSIRWRTGGTWYAGTMHTSDTVAPNGGGGAPSWIFDGFGTSPFIFPFRDSAHAGDTIDVELTYVELLSLTDGRITYALPVIQESGLVDEWTLDIRSERRIADAMEHADIGNGSDDVFTDRTVRIVRHDVPREKGRISCEFRLESDGLRMNVLSTKPADEDGYAIMLAEPASRIEDGDILSKRFTFVLDVSGSMSGAKIGQAREAAIYCLQHLNVRDKVNVITFSSAVRPWKTEHVDATPQAVEQAIAYVQKAEADGGTNIMGALVAALQQYRNADDVNVIVFLTDGQATVDQQAIVNANRFQTRIFVFGVGDNVDEPLLTDLATRNNGGIEIIRTVGNTLDRIAALYNHIRNPIVKNPILSFTPDVVYDVHPLVVPDVYEGEQIVLAGRYSQPGENTVTVRGTDTRGPVEHTFAARLTDDSTMNLFVPKLWARFRITDLLVLMEKEVKDSDRWKEWRDEIIRLGLRHAIVTPFTTYEDNGQPDDGNDGGGDDGGQVLSVEEQGSDIITTSFVCRPNPVSTEATLSLVLPEGFERHVTIELMDLAGRTVRTLYEGSPMESEFVLQWQAVHTDGLPLSPGVYFLRVRVGSIVHHFHVHVVR</sequence>
<dbReference type="InterPro" id="IPR036465">
    <property type="entry name" value="vWFA_dom_sf"/>
</dbReference>
<feature type="compositionally biased region" description="Acidic residues" evidence="1">
    <location>
        <begin position="560"/>
        <end position="570"/>
    </location>
</feature>
<dbReference type="AlphaFoldDB" id="A0A1M3KXK8"/>
<feature type="region of interest" description="Disordered" evidence="1">
    <location>
        <begin position="554"/>
        <end position="577"/>
    </location>
</feature>
<dbReference type="Gene3D" id="3.40.50.410">
    <property type="entry name" value="von Willebrand factor, type A domain"/>
    <property type="match status" value="1"/>
</dbReference>
<feature type="domain" description="VWFA" evidence="2">
    <location>
        <begin position="262"/>
        <end position="430"/>
    </location>
</feature>
<dbReference type="SUPFAM" id="SSF53300">
    <property type="entry name" value="vWA-like"/>
    <property type="match status" value="1"/>
</dbReference>
<evidence type="ECO:0000256" key="1">
    <source>
        <dbReference type="SAM" id="MobiDB-lite"/>
    </source>
</evidence>
<dbReference type="STRING" id="1895771.BGO89_11645"/>
<evidence type="ECO:0000313" key="3">
    <source>
        <dbReference type="EMBL" id="OJX57148.1"/>
    </source>
</evidence>
<comment type="caution">
    <text evidence="3">The sequence shown here is derived from an EMBL/GenBank/DDBJ whole genome shotgun (WGS) entry which is preliminary data.</text>
</comment>
<gene>
    <name evidence="3" type="ORF">BGO89_11645</name>
</gene>
<dbReference type="Proteomes" id="UP000184233">
    <property type="component" value="Unassembled WGS sequence"/>
</dbReference>
<dbReference type="PANTHER" id="PTHR10338:SF108">
    <property type="entry name" value="INTER-ALPHA-TRYPSIN INHIBITOR HEAVY CHAIN H4-LIKE PROTEIN"/>
    <property type="match status" value="1"/>
</dbReference>
<reference evidence="3 4" key="1">
    <citation type="submission" date="2016-09" db="EMBL/GenBank/DDBJ databases">
        <title>Genome-resolved meta-omics ties microbial dynamics to process performance in biotechnology for thiocyanate degradation.</title>
        <authorList>
            <person name="Kantor R.S."/>
            <person name="Huddy R.J."/>
            <person name="Iyer R."/>
            <person name="Thomas B.C."/>
            <person name="Brown C.T."/>
            <person name="Anantharaman K."/>
            <person name="Tringe S."/>
            <person name="Hettich R.L."/>
            <person name="Harrison S.T."/>
            <person name="Banfield J.F."/>
        </authorList>
    </citation>
    <scope>NUCLEOTIDE SEQUENCE [LARGE SCALE GENOMIC DNA]</scope>
    <source>
        <strain evidence="3">59-99</strain>
    </source>
</reference>
<dbReference type="PANTHER" id="PTHR10338">
    <property type="entry name" value="INTER-ALPHA-TRYPSIN INHIBITOR HEAVY CHAIN FAMILY MEMBER"/>
    <property type="match status" value="1"/>
</dbReference>